<gene>
    <name evidence="1" type="ORF">PPAR1163_LOCUS5655</name>
</gene>
<sequence>MASGFPVALKDDPADTATVPTVSKEDFQQAFFMAYENRPIPVFWQNLARKKKMTHALDAIYSLYSEIAQEVQSEFRNNKKQDYRLAKLRPGHMGLMVALTEGSDEKDLTKQKLKRRLKNAMRLTLRSSIPQSETDEHIDSVIHTTMMNRMDELLDEKRRGRAEDKKRRAGDVVDVTGVGDYEEPAKKRRDIIDDYASQANLARQMLLLARETESFSQDKIKEMDDRATEFLNAYFAALTDGASSMLKFTTPDAADAGMIQSQAAAQAAAMKSGAPAAAAMNNVGHAAASAAIDMSSALPMQYGMQMASFGRPFGQPMVDLSSRSAMNPNKPNGK</sequence>
<name>A0A7S1XMZ0_9STRA</name>
<dbReference type="AlphaFoldDB" id="A0A7S1XMZ0"/>
<organism evidence="1">
    <name type="scientific">Phaeomonas parva</name>
    <dbReference type="NCBI Taxonomy" id="124430"/>
    <lineage>
        <taxon>Eukaryota</taxon>
        <taxon>Sar</taxon>
        <taxon>Stramenopiles</taxon>
        <taxon>Ochrophyta</taxon>
        <taxon>Pinguiophyceae</taxon>
        <taxon>Pinguiochrysidales</taxon>
        <taxon>Pinguiochrysidaceae</taxon>
        <taxon>Phaeomonas</taxon>
    </lineage>
</organism>
<accession>A0A7S1XMZ0</accession>
<reference evidence="1" key="1">
    <citation type="submission" date="2021-01" db="EMBL/GenBank/DDBJ databases">
        <authorList>
            <person name="Corre E."/>
            <person name="Pelletier E."/>
            <person name="Niang G."/>
            <person name="Scheremetjew M."/>
            <person name="Finn R."/>
            <person name="Kale V."/>
            <person name="Holt S."/>
            <person name="Cochrane G."/>
            <person name="Meng A."/>
            <person name="Brown T."/>
            <person name="Cohen L."/>
        </authorList>
    </citation>
    <scope>NUCLEOTIDE SEQUENCE</scope>
    <source>
        <strain evidence="1">CCMP2877</strain>
    </source>
</reference>
<dbReference type="EMBL" id="HBGJ01008939">
    <property type="protein sequence ID" value="CAD9247303.1"/>
    <property type="molecule type" value="Transcribed_RNA"/>
</dbReference>
<evidence type="ECO:0000313" key="1">
    <source>
        <dbReference type="EMBL" id="CAD9247303.1"/>
    </source>
</evidence>
<protein>
    <submittedName>
        <fullName evidence="1">Uncharacterized protein</fullName>
    </submittedName>
</protein>
<proteinExistence type="predicted"/>